<dbReference type="GO" id="GO:0016491">
    <property type="term" value="F:oxidoreductase activity"/>
    <property type="evidence" value="ECO:0007669"/>
    <property type="project" value="InterPro"/>
</dbReference>
<comment type="subcellular location">
    <subcellularLocation>
        <location evidence="1">Cell membrane</location>
        <topology evidence="1">Multi-pass membrane protein</topology>
    </subcellularLocation>
</comment>
<feature type="transmembrane region" description="Helical" evidence="9">
    <location>
        <begin position="127"/>
        <end position="154"/>
    </location>
</feature>
<name>A0A1M7NFD7_9FIRM</name>
<keyword evidence="6 9" id="KW-1133">Transmembrane helix</keyword>
<evidence type="ECO:0000313" key="12">
    <source>
        <dbReference type="Proteomes" id="UP000184038"/>
    </source>
</evidence>
<dbReference type="SUPFAM" id="SSF52833">
    <property type="entry name" value="Thioredoxin-like"/>
    <property type="match status" value="1"/>
</dbReference>
<dbReference type="PANTHER" id="PTHR31272">
    <property type="entry name" value="CYTOCHROME C-TYPE BIOGENESIS PROTEIN HI_1454-RELATED"/>
    <property type="match status" value="1"/>
</dbReference>
<keyword evidence="5" id="KW-0201">Cytochrome c-type biogenesis</keyword>
<evidence type="ECO:0000256" key="8">
    <source>
        <dbReference type="SAM" id="MobiDB-lite"/>
    </source>
</evidence>
<feature type="transmembrane region" description="Helical" evidence="9">
    <location>
        <begin position="51"/>
        <end position="73"/>
    </location>
</feature>
<keyword evidence="7 9" id="KW-0472">Membrane</keyword>
<feature type="transmembrane region" description="Helical" evidence="9">
    <location>
        <begin position="166"/>
        <end position="186"/>
    </location>
</feature>
<evidence type="ECO:0000256" key="2">
    <source>
        <dbReference type="ARBA" id="ARBA00006143"/>
    </source>
</evidence>
<dbReference type="STRING" id="1120996.SAMN02746066_04434"/>
<keyword evidence="12" id="KW-1185">Reference proteome</keyword>
<accession>A0A1M7NFD7</accession>
<reference evidence="11 12" key="1">
    <citation type="submission" date="2016-11" db="EMBL/GenBank/DDBJ databases">
        <authorList>
            <person name="Jaros S."/>
            <person name="Januszkiewicz K."/>
            <person name="Wedrychowicz H."/>
        </authorList>
    </citation>
    <scope>NUCLEOTIDE SEQUENCE [LARGE SCALE GENOMIC DNA]</scope>
    <source>
        <strain evidence="11 12">DSM 15930</strain>
    </source>
</reference>
<dbReference type="Pfam" id="PF08534">
    <property type="entry name" value="Redoxin"/>
    <property type="match status" value="1"/>
</dbReference>
<evidence type="ECO:0000256" key="5">
    <source>
        <dbReference type="ARBA" id="ARBA00022748"/>
    </source>
</evidence>
<dbReference type="InterPro" id="IPR017937">
    <property type="entry name" value="Thioredoxin_CS"/>
</dbReference>
<dbReference type="GO" id="GO:0005886">
    <property type="term" value="C:plasma membrane"/>
    <property type="evidence" value="ECO:0007669"/>
    <property type="project" value="UniProtKB-SubCell"/>
</dbReference>
<organism evidence="11 12">
    <name type="scientific">Anaerosporobacter mobilis DSM 15930</name>
    <dbReference type="NCBI Taxonomy" id="1120996"/>
    <lineage>
        <taxon>Bacteria</taxon>
        <taxon>Bacillati</taxon>
        <taxon>Bacillota</taxon>
        <taxon>Clostridia</taxon>
        <taxon>Lachnospirales</taxon>
        <taxon>Lachnospiraceae</taxon>
        <taxon>Anaerosporobacter</taxon>
    </lineage>
</organism>
<dbReference type="PROSITE" id="PS00194">
    <property type="entry name" value="THIOREDOXIN_1"/>
    <property type="match status" value="1"/>
</dbReference>
<evidence type="ECO:0000256" key="6">
    <source>
        <dbReference type="ARBA" id="ARBA00022989"/>
    </source>
</evidence>
<evidence type="ECO:0000256" key="9">
    <source>
        <dbReference type="SAM" id="Phobius"/>
    </source>
</evidence>
<dbReference type="InterPro" id="IPR013740">
    <property type="entry name" value="Redoxin"/>
</dbReference>
<dbReference type="EMBL" id="FRCP01000028">
    <property type="protein sequence ID" value="SHN02348.1"/>
    <property type="molecule type" value="Genomic_DNA"/>
</dbReference>
<sequence length="409" mass="46184">MENINFFIVFVEGILSIFSPCILPILPIYLSMLSNSSIDDIQSSDFKSKVLIKNTILFVLGISTTFFILGSSISVLSSFFNNNKYIIMILGGFIIIIMGLFHMGIIKIDLLNREKKLNVKHNKMSSFSAFVLGFTFSFGWTPCIGPILASVLVMASGSDNIVTSNLLILTYTIGFIVPFIIASLFYSKLYKRFNTIKKYMNEIKKLSGAFIIIAGVIMLINGVTNINRTLAYKNNYQSQSSQTVNDEDDEKGEADEVDETDETNEDSGLLPIDFTLYDQYGETHTLSEYKGKVVFLNIWATWCPPCKEEMPYIDELYEEYNKNQDDVVILGVAAPNLGREGSEEHIKNFLEENDHKFPVVFDDEASMVYGYGISAFPSTFIINKEGFITRYIPGAMNKETMKSLIEEER</sequence>
<dbReference type="OrthoDB" id="9809733at2"/>
<dbReference type="InterPro" id="IPR013766">
    <property type="entry name" value="Thioredoxin_domain"/>
</dbReference>
<feature type="region of interest" description="Disordered" evidence="8">
    <location>
        <begin position="239"/>
        <end position="267"/>
    </location>
</feature>
<dbReference type="RefSeq" id="WP_073291535.1">
    <property type="nucleotide sequence ID" value="NZ_FRCP01000028.1"/>
</dbReference>
<evidence type="ECO:0000313" key="11">
    <source>
        <dbReference type="EMBL" id="SHN02348.1"/>
    </source>
</evidence>
<dbReference type="Proteomes" id="UP000184038">
    <property type="component" value="Unassembled WGS sequence"/>
</dbReference>
<feature type="transmembrane region" description="Helical" evidence="9">
    <location>
        <begin position="6"/>
        <end position="30"/>
    </location>
</feature>
<dbReference type="PANTHER" id="PTHR31272:SF4">
    <property type="entry name" value="CYTOCHROME C-TYPE BIOGENESIS PROTEIN HI_1454-RELATED"/>
    <property type="match status" value="1"/>
</dbReference>
<dbReference type="Gene3D" id="3.40.30.10">
    <property type="entry name" value="Glutaredoxin"/>
    <property type="match status" value="1"/>
</dbReference>
<evidence type="ECO:0000256" key="1">
    <source>
        <dbReference type="ARBA" id="ARBA00004651"/>
    </source>
</evidence>
<dbReference type="InterPro" id="IPR003834">
    <property type="entry name" value="Cyt_c_assmbl_TM_dom"/>
</dbReference>
<feature type="domain" description="Thioredoxin" evidence="10">
    <location>
        <begin position="265"/>
        <end position="409"/>
    </location>
</feature>
<protein>
    <submittedName>
        <fullName evidence="11">Cytochrome c-type biogenesis protein</fullName>
    </submittedName>
</protein>
<evidence type="ECO:0000256" key="7">
    <source>
        <dbReference type="ARBA" id="ARBA00023136"/>
    </source>
</evidence>
<comment type="similarity">
    <text evidence="2">Belongs to the DsbD family.</text>
</comment>
<evidence type="ECO:0000259" key="10">
    <source>
        <dbReference type="PROSITE" id="PS51352"/>
    </source>
</evidence>
<feature type="transmembrane region" description="Helical" evidence="9">
    <location>
        <begin position="206"/>
        <end position="224"/>
    </location>
</feature>
<dbReference type="CDD" id="cd02966">
    <property type="entry name" value="TlpA_like_family"/>
    <property type="match status" value="1"/>
</dbReference>
<evidence type="ECO:0000256" key="4">
    <source>
        <dbReference type="ARBA" id="ARBA00022692"/>
    </source>
</evidence>
<feature type="transmembrane region" description="Helical" evidence="9">
    <location>
        <begin position="85"/>
        <end position="106"/>
    </location>
</feature>
<dbReference type="Pfam" id="PF02683">
    <property type="entry name" value="DsbD_TM"/>
    <property type="match status" value="1"/>
</dbReference>
<dbReference type="PROSITE" id="PS51352">
    <property type="entry name" value="THIOREDOXIN_2"/>
    <property type="match status" value="1"/>
</dbReference>
<feature type="compositionally biased region" description="Acidic residues" evidence="8">
    <location>
        <begin position="245"/>
        <end position="265"/>
    </location>
</feature>
<keyword evidence="4 9" id="KW-0812">Transmembrane</keyword>
<gene>
    <name evidence="11" type="ORF">SAMN02746066_04434</name>
</gene>
<keyword evidence="3" id="KW-1003">Cell membrane</keyword>
<dbReference type="InterPro" id="IPR036249">
    <property type="entry name" value="Thioredoxin-like_sf"/>
</dbReference>
<dbReference type="InterPro" id="IPR051790">
    <property type="entry name" value="Cytochrome_c-biogenesis_DsbD"/>
</dbReference>
<evidence type="ECO:0000256" key="3">
    <source>
        <dbReference type="ARBA" id="ARBA00022475"/>
    </source>
</evidence>
<dbReference type="AlphaFoldDB" id="A0A1M7NFD7"/>
<proteinExistence type="inferred from homology"/>
<dbReference type="GO" id="GO:0017004">
    <property type="term" value="P:cytochrome complex assembly"/>
    <property type="evidence" value="ECO:0007669"/>
    <property type="project" value="UniProtKB-KW"/>
</dbReference>